<organism evidence="2 3">
    <name type="scientific">Microbacterium profundi</name>
    <dbReference type="NCBI Taxonomy" id="450380"/>
    <lineage>
        <taxon>Bacteria</taxon>
        <taxon>Bacillati</taxon>
        <taxon>Actinomycetota</taxon>
        <taxon>Actinomycetes</taxon>
        <taxon>Micrococcales</taxon>
        <taxon>Microbacteriaceae</taxon>
        <taxon>Microbacterium</taxon>
    </lineage>
</organism>
<feature type="transmembrane region" description="Helical" evidence="1">
    <location>
        <begin position="6"/>
        <end position="26"/>
    </location>
</feature>
<evidence type="ECO:0008006" key="4">
    <source>
        <dbReference type="Google" id="ProtNLM"/>
    </source>
</evidence>
<keyword evidence="1" id="KW-0812">Transmembrane</keyword>
<keyword evidence="1" id="KW-0472">Membrane</keyword>
<dbReference type="EMBL" id="JBFBMH010000004">
    <property type="protein sequence ID" value="MEW1974449.1"/>
    <property type="molecule type" value="Genomic_DNA"/>
</dbReference>
<keyword evidence="1" id="KW-1133">Transmembrane helix</keyword>
<reference evidence="2 3" key="1">
    <citation type="submission" date="2024-06" db="EMBL/GenBank/DDBJ databases">
        <title>The Natural Products Discovery Center: Release of the First 8490 Sequenced Strains for Exploring Actinobacteria Biosynthetic Diversity.</title>
        <authorList>
            <person name="Kalkreuter E."/>
            <person name="Kautsar S.A."/>
            <person name="Yang D."/>
            <person name="Bader C.D."/>
            <person name="Teijaro C.N."/>
            <person name="Fluegel L."/>
            <person name="Davis C.M."/>
            <person name="Simpson J.R."/>
            <person name="Lauterbach L."/>
            <person name="Steele A.D."/>
            <person name="Gui C."/>
            <person name="Meng S."/>
            <person name="Li G."/>
            <person name="Viehrig K."/>
            <person name="Ye F."/>
            <person name="Su P."/>
            <person name="Kiefer A.F."/>
            <person name="Nichols A."/>
            <person name="Cepeda A.J."/>
            <person name="Yan W."/>
            <person name="Fan B."/>
            <person name="Jiang Y."/>
            <person name="Adhikari A."/>
            <person name="Zheng C.-J."/>
            <person name="Schuster L."/>
            <person name="Cowan T.M."/>
            <person name="Smanski M.J."/>
            <person name="Chevrette M.G."/>
            <person name="De Carvalho L.P.S."/>
            <person name="Shen B."/>
        </authorList>
    </citation>
    <scope>NUCLEOTIDE SEQUENCE [LARGE SCALE GENOMIC DNA]</scope>
    <source>
        <strain evidence="2 3">NPDC077434</strain>
    </source>
</reference>
<comment type="caution">
    <text evidence="2">The sequence shown here is derived from an EMBL/GenBank/DDBJ whole genome shotgun (WGS) entry which is preliminary data.</text>
</comment>
<gene>
    <name evidence="2" type="ORF">AB0301_05105</name>
</gene>
<accession>A0ABV3LEV5</accession>
<dbReference type="Proteomes" id="UP001553715">
    <property type="component" value="Unassembled WGS sequence"/>
</dbReference>
<evidence type="ECO:0000313" key="2">
    <source>
        <dbReference type="EMBL" id="MEW1974449.1"/>
    </source>
</evidence>
<name>A0ABV3LEV5_9MICO</name>
<sequence>MVETLIAVAGSLVGVVIGSMFTYTFTKHAQVSKALQDARIAAYAKFASALMDYRRALLERWFVDDGASPSPGSDDGVYVTRSSAWGAYFEVQLLAAEDPIRAAARTALDSTSAIKDATDRLDLVSRSDRSRADVEAFIVQSRSDIASYLRAL</sequence>
<evidence type="ECO:0000256" key="1">
    <source>
        <dbReference type="SAM" id="Phobius"/>
    </source>
</evidence>
<keyword evidence="3" id="KW-1185">Reference proteome</keyword>
<protein>
    <recommendedName>
        <fullName evidence="4">Secreted protein</fullName>
    </recommendedName>
</protein>
<dbReference type="RefSeq" id="WP_366232627.1">
    <property type="nucleotide sequence ID" value="NZ_JBFBMH010000004.1"/>
</dbReference>
<evidence type="ECO:0000313" key="3">
    <source>
        <dbReference type="Proteomes" id="UP001553715"/>
    </source>
</evidence>
<proteinExistence type="predicted"/>